<evidence type="ECO:0000313" key="3">
    <source>
        <dbReference type="Proteomes" id="UP000054324"/>
    </source>
</evidence>
<reference evidence="2 3" key="1">
    <citation type="submission" date="2013-11" db="EMBL/GenBank/DDBJ databases">
        <title>Opisthorchis viverrini - life in the bile duct.</title>
        <authorList>
            <person name="Young N.D."/>
            <person name="Nagarajan N."/>
            <person name="Lin S.J."/>
            <person name="Korhonen P.K."/>
            <person name="Jex A.R."/>
            <person name="Hall R.S."/>
            <person name="Safavi-Hemami H."/>
            <person name="Kaewkong W."/>
            <person name="Bertrand D."/>
            <person name="Gao S."/>
            <person name="Seet Q."/>
            <person name="Wongkham S."/>
            <person name="Teh B.T."/>
            <person name="Wongkham C."/>
            <person name="Intapan P.M."/>
            <person name="Maleewong W."/>
            <person name="Yang X."/>
            <person name="Hu M."/>
            <person name="Wang Z."/>
            <person name="Hofmann A."/>
            <person name="Sternberg P.W."/>
            <person name="Tan P."/>
            <person name="Wang J."/>
            <person name="Gasser R.B."/>
        </authorList>
    </citation>
    <scope>NUCLEOTIDE SEQUENCE [LARGE SCALE GENOMIC DNA]</scope>
</reference>
<dbReference type="GeneID" id="20322291"/>
<keyword evidence="3" id="KW-1185">Reference proteome</keyword>
<evidence type="ECO:0000313" key="2">
    <source>
        <dbReference type="EMBL" id="KER24176.1"/>
    </source>
</evidence>
<dbReference type="RefSeq" id="XP_009172083.1">
    <property type="nucleotide sequence ID" value="XM_009173819.1"/>
</dbReference>
<dbReference type="CTD" id="20322291"/>
<protein>
    <submittedName>
        <fullName evidence="2">Uncharacterized protein</fullName>
    </submittedName>
</protein>
<gene>
    <name evidence="2" type="ORF">T265_08112</name>
</gene>
<dbReference type="Proteomes" id="UP000054324">
    <property type="component" value="Unassembled WGS sequence"/>
</dbReference>
<proteinExistence type="predicted"/>
<evidence type="ECO:0000256" key="1">
    <source>
        <dbReference type="SAM" id="MobiDB-lite"/>
    </source>
</evidence>
<accession>A0A074ZA97</accession>
<dbReference type="AlphaFoldDB" id="A0A074ZA97"/>
<dbReference type="EMBL" id="KL596820">
    <property type="protein sequence ID" value="KER24176.1"/>
    <property type="molecule type" value="Genomic_DNA"/>
</dbReference>
<dbReference type="OrthoDB" id="6489092at2759"/>
<dbReference type="KEGG" id="ovi:T265_08112"/>
<sequence length="87" mass="9463">MTPKYALEESVKTVMPHEGSTRAGILPSCPSLDRGSREAEVGFKPRTFRSVGSRSNHLGHLAEHHLQANHSLISHTFSAKVLIVGGF</sequence>
<feature type="region of interest" description="Disordered" evidence="1">
    <location>
        <begin position="16"/>
        <end position="37"/>
    </location>
</feature>
<organism evidence="2 3">
    <name type="scientific">Opisthorchis viverrini</name>
    <name type="common">Southeast Asian liver fluke</name>
    <dbReference type="NCBI Taxonomy" id="6198"/>
    <lineage>
        <taxon>Eukaryota</taxon>
        <taxon>Metazoa</taxon>
        <taxon>Spiralia</taxon>
        <taxon>Lophotrochozoa</taxon>
        <taxon>Platyhelminthes</taxon>
        <taxon>Trematoda</taxon>
        <taxon>Digenea</taxon>
        <taxon>Opisthorchiida</taxon>
        <taxon>Opisthorchiata</taxon>
        <taxon>Opisthorchiidae</taxon>
        <taxon>Opisthorchis</taxon>
    </lineage>
</organism>
<name>A0A074ZA97_OPIVI</name>
<dbReference type="STRING" id="6198.A0A074ZA97"/>